<organism evidence="2 3">
    <name type="scientific">Escherichia coli</name>
    <dbReference type="NCBI Taxonomy" id="562"/>
    <lineage>
        <taxon>Bacteria</taxon>
        <taxon>Pseudomonadati</taxon>
        <taxon>Pseudomonadota</taxon>
        <taxon>Gammaproteobacteria</taxon>
        <taxon>Enterobacterales</taxon>
        <taxon>Enterobacteriaceae</taxon>
        <taxon>Escherichia</taxon>
    </lineage>
</organism>
<evidence type="ECO:0000259" key="1">
    <source>
        <dbReference type="PROSITE" id="PS51785"/>
    </source>
</evidence>
<dbReference type="GO" id="GO:0008310">
    <property type="term" value="F:single-stranded DNA 3'-5' DNA exonuclease activity"/>
    <property type="evidence" value="ECO:0007669"/>
    <property type="project" value="UniProtKB-EC"/>
</dbReference>
<accession>A0A376S929</accession>
<dbReference type="AlphaFoldDB" id="A0A376S929"/>
<evidence type="ECO:0000313" key="3">
    <source>
        <dbReference type="Proteomes" id="UP000254817"/>
    </source>
</evidence>
<reference evidence="2 3" key="1">
    <citation type="submission" date="2018-06" db="EMBL/GenBank/DDBJ databases">
        <authorList>
            <consortium name="Pathogen Informatics"/>
            <person name="Doyle S."/>
        </authorList>
    </citation>
    <scope>NUCLEOTIDE SEQUENCE [LARGE SCALE GENOMIC DNA]</scope>
    <source>
        <strain evidence="2 3">NCTC11112</strain>
    </source>
</reference>
<dbReference type="PROSITE" id="PS51785">
    <property type="entry name" value="EXOI_C"/>
    <property type="match status" value="1"/>
</dbReference>
<name>A0A376S929_ECOLX</name>
<protein>
    <submittedName>
        <fullName evidence="2">Exodeoxyribonuclease I</fullName>
        <ecNumber evidence="2">3.1.11.1</ecNumber>
    </submittedName>
</protein>
<gene>
    <name evidence="2" type="primary">sbcB_3</name>
    <name evidence="2" type="ORF">NCTC11112_06444</name>
</gene>
<dbReference type="InterPro" id="IPR058561">
    <property type="entry name" value="Exonuc_1_C"/>
</dbReference>
<dbReference type="Gene3D" id="1.10.287.1240">
    <property type="match status" value="1"/>
</dbReference>
<proteinExistence type="predicted"/>
<dbReference type="EMBL" id="UGAW01000002">
    <property type="protein sequence ID" value="STI47241.1"/>
    <property type="molecule type" value="Genomic_DNA"/>
</dbReference>
<sequence>MDAQLYNGFFSDADRAAMKIGWKPSRVIYRHWISLLLINELKNCCSIIGHATSRGRWDYAEQQRWLEHRRQVFTPEFLQGYAEEIQMLAQQYADDKEKSGAVKSALAVRGRDRLKQ</sequence>
<evidence type="ECO:0000313" key="2">
    <source>
        <dbReference type="EMBL" id="STI47241.1"/>
    </source>
</evidence>
<dbReference type="EC" id="3.1.11.1" evidence="2"/>
<dbReference type="Proteomes" id="UP000254817">
    <property type="component" value="Unassembled WGS sequence"/>
</dbReference>
<keyword evidence="2" id="KW-0378">Hydrolase</keyword>
<feature type="domain" description="ExoI C-terminal" evidence="1">
    <location>
        <begin position="1"/>
        <end position="114"/>
    </location>
</feature>